<dbReference type="EMBL" id="LC008447">
    <property type="protein sequence ID" value="BAR72331.1"/>
    <property type="molecule type" value="Genomic_DNA"/>
</dbReference>
<keyword evidence="2" id="KW-0687">Ribonucleoprotein</keyword>
<evidence type="ECO:0000256" key="1">
    <source>
        <dbReference type="ARBA" id="ARBA00006242"/>
    </source>
</evidence>
<dbReference type="HAMAP" id="MF_00291_B">
    <property type="entry name" value="Ribosomal_uS2_B"/>
    <property type="match status" value="1"/>
</dbReference>
<dbReference type="GO" id="GO:0003735">
    <property type="term" value="F:structural constituent of ribosome"/>
    <property type="evidence" value="ECO:0007669"/>
    <property type="project" value="InterPro"/>
</dbReference>
<dbReference type="CDD" id="cd01425">
    <property type="entry name" value="RPS2"/>
    <property type="match status" value="1"/>
</dbReference>
<dbReference type="GO" id="GO:0005763">
    <property type="term" value="C:mitochondrial small ribosomal subunit"/>
    <property type="evidence" value="ECO:0007669"/>
    <property type="project" value="TreeGrafter"/>
</dbReference>
<dbReference type="PANTHER" id="PTHR12534:SF0">
    <property type="entry name" value="SMALL RIBOSOMAL SUBUNIT PROTEIN US2M"/>
    <property type="match status" value="1"/>
</dbReference>
<dbReference type="GO" id="GO:0009507">
    <property type="term" value="C:chloroplast"/>
    <property type="evidence" value="ECO:0007669"/>
    <property type="project" value="UniProtKB-SubCell"/>
</dbReference>
<dbReference type="GO" id="GO:0006412">
    <property type="term" value="P:translation"/>
    <property type="evidence" value="ECO:0007669"/>
    <property type="project" value="UniProtKB-UniRule"/>
</dbReference>
<dbReference type="PRINTS" id="PR00395">
    <property type="entry name" value="RIBOSOMALS2"/>
</dbReference>
<gene>
    <name evidence="2 3" type="primary">rps2</name>
</gene>
<keyword evidence="2 3" id="KW-0689">Ribosomal protein</keyword>
<keyword evidence="3" id="KW-0934">Plastid</keyword>
<dbReference type="SUPFAM" id="SSF52313">
    <property type="entry name" value="Ribosomal protein S2"/>
    <property type="match status" value="1"/>
</dbReference>
<reference evidence="3" key="1">
    <citation type="submission" date="2014-10" db="EMBL/GenBank/DDBJ databases">
        <title>The plastid genome of Lepidodinium chlorophorum.</title>
        <authorList>
            <person name="Kamikawa R."/>
            <person name="Tanifuji G."/>
            <person name="Kawachi M."/>
            <person name="Miyashita M."/>
            <person name="Hashimoto T."/>
            <person name="Inagaki Y."/>
        </authorList>
    </citation>
    <scope>NUCLEOTIDE SEQUENCE</scope>
</reference>
<dbReference type="GeneID" id="24286235"/>
<evidence type="ECO:0000256" key="2">
    <source>
        <dbReference type="HAMAP-Rule" id="MF_00291"/>
    </source>
</evidence>
<evidence type="ECO:0000313" key="3">
    <source>
        <dbReference type="EMBL" id="BAR72331.1"/>
    </source>
</evidence>
<dbReference type="Gene3D" id="3.40.50.10490">
    <property type="entry name" value="Glucose-6-phosphate isomerase like protein, domain 1"/>
    <property type="match status" value="1"/>
</dbReference>
<comment type="subcellular location">
    <subcellularLocation>
        <location evidence="2">Plastid</location>
        <location evidence="2">Chloroplast</location>
    </subcellularLocation>
</comment>
<dbReference type="RefSeq" id="YP_009139357.1">
    <property type="nucleotide sequence ID" value="NC_027093.1"/>
</dbReference>
<dbReference type="InterPro" id="IPR023591">
    <property type="entry name" value="Ribosomal_uS2_flav_dom_sf"/>
</dbReference>
<sequence length="264" mass="30572">MTITLEQIIITGIHLGHLTQCWNPKIAAYIYGVRNGSHLIDLVITRTQLKIAQHFLVQIRGEGRSVLFVGNELHTKQIVKERALVSKCFFVKGRWLGGILTNLPTIQTSLLQLHRLEQEKKNGLWRNLTKKNVTLLRKKLQRKQQLKGLQGMKSVPGIVVILTQKRNNIAIQECKKIQIPTICLLDTDCDPSIVNIGIPINDDSGARIQLFLETILLSIYEGHRWWLSKKVKQQTKIYKRTFKKRTRLARTGYFFEIYSYYKPE</sequence>
<protein>
    <recommendedName>
        <fullName evidence="2">Small ribosomal subunit protein uS2c</fullName>
    </recommendedName>
</protein>
<dbReference type="NCBIfam" id="TIGR01011">
    <property type="entry name" value="rpsB_bact"/>
    <property type="match status" value="1"/>
</dbReference>
<dbReference type="AlphaFoldDB" id="A0A0F7QZS1"/>
<accession>A0A0F7QZS1</accession>
<dbReference type="Pfam" id="PF00318">
    <property type="entry name" value="Ribosomal_S2"/>
    <property type="match status" value="1"/>
</dbReference>
<dbReference type="PANTHER" id="PTHR12534">
    <property type="entry name" value="30S RIBOSOMAL PROTEIN S2 PROKARYOTIC AND ORGANELLAR"/>
    <property type="match status" value="1"/>
</dbReference>
<dbReference type="Gene3D" id="1.10.287.610">
    <property type="entry name" value="Helix hairpin bin"/>
    <property type="match status" value="1"/>
</dbReference>
<dbReference type="InterPro" id="IPR005706">
    <property type="entry name" value="Ribosomal_uS2_bac/mit/plastid"/>
</dbReference>
<comment type="similarity">
    <text evidence="1 2">Belongs to the universal ribosomal protein uS2 family.</text>
</comment>
<organism evidence="3">
    <name type="scientific">Lepidodinium chlorophorum</name>
    <name type="common">Dinoflagellate</name>
    <name type="synonym">Gymnodinium chlorophorum</name>
    <dbReference type="NCBI Taxonomy" id="107758"/>
    <lineage>
        <taxon>Eukaryota</taxon>
        <taxon>Sar</taxon>
        <taxon>Alveolata</taxon>
        <taxon>Dinophyceae</taxon>
        <taxon>Gymnodiniales</taxon>
        <taxon>Gymnodiniaceae</taxon>
        <taxon>Lepidodinium</taxon>
    </lineage>
</organism>
<geneLocation type="chloroplast" evidence="3"/>
<name>A0A0F7QZS1_LEPCH</name>
<keyword evidence="3" id="KW-0150">Chloroplast</keyword>
<dbReference type="InterPro" id="IPR001865">
    <property type="entry name" value="Ribosomal_uS2"/>
</dbReference>
<proteinExistence type="inferred from homology"/>